<name>A0ABW1YCJ5_9DEIO</name>
<evidence type="ECO:0000313" key="1">
    <source>
        <dbReference type="EMBL" id="MFC6592020.1"/>
    </source>
</evidence>
<protein>
    <submittedName>
        <fullName evidence="1">Uncharacterized protein</fullName>
    </submittedName>
</protein>
<reference evidence="2" key="1">
    <citation type="journal article" date="2019" name="Int. J. Syst. Evol. Microbiol.">
        <title>The Global Catalogue of Microorganisms (GCM) 10K type strain sequencing project: providing services to taxonomists for standard genome sequencing and annotation.</title>
        <authorList>
            <consortium name="The Broad Institute Genomics Platform"/>
            <consortium name="The Broad Institute Genome Sequencing Center for Infectious Disease"/>
            <person name="Wu L."/>
            <person name="Ma J."/>
        </authorList>
    </citation>
    <scope>NUCLEOTIDE SEQUENCE [LARGE SCALE GENOMIC DNA]</scope>
    <source>
        <strain evidence="2">CGMCC 1.15772</strain>
    </source>
</reference>
<gene>
    <name evidence="1" type="ORF">ACFP81_08420</name>
</gene>
<dbReference type="RefSeq" id="WP_380083036.1">
    <property type="nucleotide sequence ID" value="NZ_JBHSWD010000001.1"/>
</dbReference>
<sequence>MDDSYRIHHERSGYRYFLVAGENLRGRPAICGCTPDSFPVISLLQLKVERKEISSAEELQQYYMDKAEGRTGKIVSLLIPSLKVQSLDIPMTIRNGRIMPLNGSTPDSRVLVQAQPL</sequence>
<proteinExistence type="predicted"/>
<dbReference type="EMBL" id="JBHSWD010000001">
    <property type="protein sequence ID" value="MFC6592020.1"/>
    <property type="molecule type" value="Genomic_DNA"/>
</dbReference>
<keyword evidence="2" id="KW-1185">Reference proteome</keyword>
<organism evidence="1 2">
    <name type="scientific">Deinococcus lacus</name>
    <dbReference type="NCBI Taxonomy" id="392561"/>
    <lineage>
        <taxon>Bacteria</taxon>
        <taxon>Thermotogati</taxon>
        <taxon>Deinococcota</taxon>
        <taxon>Deinococci</taxon>
        <taxon>Deinococcales</taxon>
        <taxon>Deinococcaceae</taxon>
        <taxon>Deinococcus</taxon>
    </lineage>
</organism>
<accession>A0ABW1YCJ5</accession>
<evidence type="ECO:0000313" key="2">
    <source>
        <dbReference type="Proteomes" id="UP001596297"/>
    </source>
</evidence>
<comment type="caution">
    <text evidence="1">The sequence shown here is derived from an EMBL/GenBank/DDBJ whole genome shotgun (WGS) entry which is preliminary data.</text>
</comment>
<dbReference type="Proteomes" id="UP001596297">
    <property type="component" value="Unassembled WGS sequence"/>
</dbReference>